<feature type="region of interest" description="Disordered" evidence="1">
    <location>
        <begin position="272"/>
        <end position="306"/>
    </location>
</feature>
<comment type="caution">
    <text evidence="2">The sequence shown here is derived from an EMBL/GenBank/DDBJ whole genome shotgun (WGS) entry which is preliminary data.</text>
</comment>
<dbReference type="AlphaFoldDB" id="A0AAD6NNV2"/>
<reference evidence="2" key="1">
    <citation type="submission" date="2023-01" db="EMBL/GenBank/DDBJ databases">
        <title>The chitinases involved in constricting ring structure development in the nematode-trapping fungus Drechslerella dactyloides.</title>
        <authorList>
            <person name="Wang R."/>
            <person name="Zhang L."/>
            <person name="Tang P."/>
            <person name="Li S."/>
            <person name="Liang L."/>
        </authorList>
    </citation>
    <scope>NUCLEOTIDE SEQUENCE</scope>
    <source>
        <strain evidence="2">YMF1.00031</strain>
    </source>
</reference>
<keyword evidence="3" id="KW-1185">Reference proteome</keyword>
<dbReference type="EMBL" id="JAQGDS010000002">
    <property type="protein sequence ID" value="KAJ6263813.1"/>
    <property type="molecule type" value="Genomic_DNA"/>
</dbReference>
<gene>
    <name evidence="2" type="ORF">Dda_2385</name>
</gene>
<organism evidence="2 3">
    <name type="scientific">Drechslerella dactyloides</name>
    <name type="common">Nematode-trapping fungus</name>
    <name type="synonym">Arthrobotrys dactyloides</name>
    <dbReference type="NCBI Taxonomy" id="74499"/>
    <lineage>
        <taxon>Eukaryota</taxon>
        <taxon>Fungi</taxon>
        <taxon>Dikarya</taxon>
        <taxon>Ascomycota</taxon>
        <taxon>Pezizomycotina</taxon>
        <taxon>Orbiliomycetes</taxon>
        <taxon>Orbiliales</taxon>
        <taxon>Orbiliaceae</taxon>
        <taxon>Drechslerella</taxon>
    </lineage>
</organism>
<sequence length="459" mass="49457">MPFPGVACLNTQPSPVIGDCLQKTICAYAPDALNGTSWGAFAPNGTRLNRIWDSNYTPRALYYRGDQNLTLIDGKNRAPRYVIKAANNTTFRLNSITFSWPLTQDYDTIRFGIRRARSIVIRALLPPGHSSAQGVHTVLTIRQPLVGSVTKPPYETYTPNKIVLPQTPVVSSSPSTDMMPQMPKFSFTPTGTMLTWTDTTQASMTWTTTTSESSGTMPTLASHNTMVATQSTMMTSGDTTTMSSHNAMSSLESSTMTSGSTMSVSDGTLLRRAPASTTPSSMITDEHERHSSATSRAPDSTPTTPLTNIPKEVSMLSGAIEASFSTATSESSSTMPTPSIPVPILPGTVPAMPPPPVIYPYLDGVADVRAYFRHVFPMDSNSSGGDPWDGIVGIEISAYSSIVDENEDLVKSQNTTWQNPGWRNTTRTHTMEPVQLAAGEFFIRDINVTASVASGACVN</sequence>
<evidence type="ECO:0000313" key="2">
    <source>
        <dbReference type="EMBL" id="KAJ6263813.1"/>
    </source>
</evidence>
<protein>
    <submittedName>
        <fullName evidence="2">Uncharacterized protein</fullName>
    </submittedName>
</protein>
<name>A0AAD6NNV2_DREDA</name>
<feature type="compositionally biased region" description="Polar residues" evidence="1">
    <location>
        <begin position="292"/>
        <end position="306"/>
    </location>
</feature>
<dbReference type="Proteomes" id="UP001221413">
    <property type="component" value="Unassembled WGS sequence"/>
</dbReference>
<evidence type="ECO:0000313" key="3">
    <source>
        <dbReference type="Proteomes" id="UP001221413"/>
    </source>
</evidence>
<evidence type="ECO:0000256" key="1">
    <source>
        <dbReference type="SAM" id="MobiDB-lite"/>
    </source>
</evidence>
<accession>A0AAD6NNV2</accession>
<proteinExistence type="predicted"/>